<keyword evidence="2" id="KW-0238">DNA-binding</keyword>
<dbReference type="PANTHER" id="PTHR31100:SF68">
    <property type="entry name" value="PPC DOMAIN-CONTAINING PROTEIN"/>
    <property type="match status" value="1"/>
</dbReference>
<evidence type="ECO:0000256" key="1">
    <source>
        <dbReference type="ARBA" id="ARBA00023015"/>
    </source>
</evidence>
<sequence length="122" mass="12860">MSFLPKTQNPFVGTKIFLRQPAAAGSVVTLHGRFEILSLSGSFLPPSAPLGTASLTIYLTGGQGQVVGGNVVGALIASGPVSSSQLPSPTWLMRGCLWTKKKHFRCSHRCRILQVAAEVVAV</sequence>
<gene>
    <name evidence="5" type="ORF">Fot_01337</name>
</gene>
<dbReference type="Pfam" id="PF03479">
    <property type="entry name" value="PCC"/>
    <property type="match status" value="1"/>
</dbReference>
<evidence type="ECO:0000256" key="3">
    <source>
        <dbReference type="ARBA" id="ARBA00023163"/>
    </source>
</evidence>
<accession>A0ABD1X6N7</accession>
<name>A0ABD1X6N7_9LAMI</name>
<dbReference type="AlphaFoldDB" id="A0ABD1X6N7"/>
<dbReference type="GO" id="GO:0003677">
    <property type="term" value="F:DNA binding"/>
    <property type="evidence" value="ECO:0007669"/>
    <property type="project" value="UniProtKB-KW"/>
</dbReference>
<dbReference type="EMBL" id="JBFOLJ010000001">
    <property type="protein sequence ID" value="KAL2556598.1"/>
    <property type="molecule type" value="Genomic_DNA"/>
</dbReference>
<evidence type="ECO:0000259" key="4">
    <source>
        <dbReference type="PROSITE" id="PS51742"/>
    </source>
</evidence>
<organism evidence="5 6">
    <name type="scientific">Forsythia ovata</name>
    <dbReference type="NCBI Taxonomy" id="205694"/>
    <lineage>
        <taxon>Eukaryota</taxon>
        <taxon>Viridiplantae</taxon>
        <taxon>Streptophyta</taxon>
        <taxon>Embryophyta</taxon>
        <taxon>Tracheophyta</taxon>
        <taxon>Spermatophyta</taxon>
        <taxon>Magnoliopsida</taxon>
        <taxon>eudicotyledons</taxon>
        <taxon>Gunneridae</taxon>
        <taxon>Pentapetalae</taxon>
        <taxon>asterids</taxon>
        <taxon>lamiids</taxon>
        <taxon>Lamiales</taxon>
        <taxon>Oleaceae</taxon>
        <taxon>Forsythieae</taxon>
        <taxon>Forsythia</taxon>
    </lineage>
</organism>
<dbReference type="InterPro" id="IPR014476">
    <property type="entry name" value="AHL15-29"/>
</dbReference>
<dbReference type="SUPFAM" id="SSF117856">
    <property type="entry name" value="AF0104/ALDC/Ptd012-like"/>
    <property type="match status" value="1"/>
</dbReference>
<dbReference type="Gene3D" id="3.30.1330.80">
    <property type="entry name" value="Hypothetical protein, similar to alpha- acetolactate decarboxylase, domain 2"/>
    <property type="match status" value="1"/>
</dbReference>
<evidence type="ECO:0000256" key="2">
    <source>
        <dbReference type="ARBA" id="ARBA00023125"/>
    </source>
</evidence>
<evidence type="ECO:0000313" key="6">
    <source>
        <dbReference type="Proteomes" id="UP001604277"/>
    </source>
</evidence>
<keyword evidence="3" id="KW-0804">Transcription</keyword>
<dbReference type="InterPro" id="IPR005175">
    <property type="entry name" value="PPC_dom"/>
</dbReference>
<evidence type="ECO:0000313" key="5">
    <source>
        <dbReference type="EMBL" id="KAL2556598.1"/>
    </source>
</evidence>
<proteinExistence type="predicted"/>
<dbReference type="PANTHER" id="PTHR31100">
    <property type="entry name" value="AT-HOOK MOTIF NUCLEAR-LOCALIZED PROTEIN 15"/>
    <property type="match status" value="1"/>
</dbReference>
<comment type="caution">
    <text evidence="5">The sequence shown here is derived from an EMBL/GenBank/DDBJ whole genome shotgun (WGS) entry which is preliminary data.</text>
</comment>
<protein>
    <submittedName>
        <fullName evidence="5">PPC domain-containing protein</fullName>
    </submittedName>
</protein>
<feature type="domain" description="PPC" evidence="4">
    <location>
        <begin position="1"/>
        <end position="109"/>
    </location>
</feature>
<keyword evidence="6" id="KW-1185">Reference proteome</keyword>
<dbReference type="Proteomes" id="UP001604277">
    <property type="component" value="Unassembled WGS sequence"/>
</dbReference>
<dbReference type="PROSITE" id="PS51742">
    <property type="entry name" value="PPC"/>
    <property type="match status" value="1"/>
</dbReference>
<reference evidence="6" key="1">
    <citation type="submission" date="2024-07" db="EMBL/GenBank/DDBJ databases">
        <title>Two chromosome-level genome assemblies of Korean endemic species Abeliophyllum distichum and Forsythia ovata (Oleaceae).</title>
        <authorList>
            <person name="Jang H."/>
        </authorList>
    </citation>
    <scope>NUCLEOTIDE SEQUENCE [LARGE SCALE GENOMIC DNA]</scope>
</reference>
<keyword evidence="1" id="KW-0805">Transcription regulation</keyword>